<protein>
    <submittedName>
        <fullName evidence="3">Porin</fullName>
    </submittedName>
</protein>
<evidence type="ECO:0000313" key="3">
    <source>
        <dbReference type="EMBL" id="SMP11658.1"/>
    </source>
</evidence>
<dbReference type="EMBL" id="FXTY01000002">
    <property type="protein sequence ID" value="SMP11658.1"/>
    <property type="molecule type" value="Genomic_DNA"/>
</dbReference>
<evidence type="ECO:0000259" key="2">
    <source>
        <dbReference type="Pfam" id="PF13609"/>
    </source>
</evidence>
<feature type="domain" description="Porin" evidence="2">
    <location>
        <begin position="19"/>
        <end position="347"/>
    </location>
</feature>
<proteinExistence type="predicted"/>
<comment type="caution">
    <text evidence="3">The sequence shown here is derived from an EMBL/GenBank/DDBJ whole genome shotgun (WGS) entry which is preliminary data.</text>
</comment>
<dbReference type="SUPFAM" id="SSF56935">
    <property type="entry name" value="Porins"/>
    <property type="match status" value="1"/>
</dbReference>
<dbReference type="RefSeq" id="WP_283425043.1">
    <property type="nucleotide sequence ID" value="NZ_FXTY01000002.1"/>
</dbReference>
<dbReference type="Pfam" id="PF13609">
    <property type="entry name" value="Porin_4"/>
    <property type="match status" value="1"/>
</dbReference>
<accession>A0ABY1NK43</accession>
<feature type="signal peptide" evidence="1">
    <location>
        <begin position="1"/>
        <end position="28"/>
    </location>
</feature>
<keyword evidence="1" id="KW-0732">Signal</keyword>
<dbReference type="InterPro" id="IPR033900">
    <property type="entry name" value="Gram_neg_porin_domain"/>
</dbReference>
<feature type="chain" id="PRO_5046445886" evidence="1">
    <location>
        <begin position="29"/>
        <end position="371"/>
    </location>
</feature>
<evidence type="ECO:0000313" key="4">
    <source>
        <dbReference type="Proteomes" id="UP001157961"/>
    </source>
</evidence>
<name>A0ABY1NK43_9RHOB</name>
<keyword evidence="4" id="KW-1185">Reference proteome</keyword>
<sequence>MVGFKQSVWIAPMALVAGSVAMTSTASAQEGFRFYGFLNGAVTSVDDGVQKRNEFSDNSNAPSRIGAWYEMGTAGGTLKFNFETALGFRGTSNLSMTSDDDFFDWEKTDIRKFEAIYETDRFGTFYLGQGSMAADGISGGTDLSGTDLSGTVAVADTAGGFAFQPTAGGAAGPTIGDVFKDFDGSRKGRVRYDSPSFGGFVVSASAGTEILKDNDDTNFYDVALRYGADLGDTTMRATLSYAQTDGASDDSKSVVGSVGALHNPTGISGTVSLGQNDRDSGRKSDYVYAKLGYQRDWFSFGRTHLSVDAYRGNDMASVGDKSVSYGFEAVQKIDNANVDLFFSYHQHGYDVTTGTTYNDVDAYMLGARWSF</sequence>
<dbReference type="InterPro" id="IPR023614">
    <property type="entry name" value="Porin_dom_sf"/>
</dbReference>
<evidence type="ECO:0000256" key="1">
    <source>
        <dbReference type="SAM" id="SignalP"/>
    </source>
</evidence>
<reference evidence="3 4" key="1">
    <citation type="submission" date="2017-05" db="EMBL/GenBank/DDBJ databases">
        <authorList>
            <person name="Varghese N."/>
            <person name="Submissions S."/>
        </authorList>
    </citation>
    <scope>NUCLEOTIDE SEQUENCE [LARGE SCALE GENOMIC DNA]</scope>
    <source>
        <strain evidence="3 4">DSM 29734</strain>
    </source>
</reference>
<dbReference type="Proteomes" id="UP001157961">
    <property type="component" value="Unassembled WGS sequence"/>
</dbReference>
<organism evidence="3 4">
    <name type="scientific">Shimia sagamensis</name>
    <dbReference type="NCBI Taxonomy" id="1566352"/>
    <lineage>
        <taxon>Bacteria</taxon>
        <taxon>Pseudomonadati</taxon>
        <taxon>Pseudomonadota</taxon>
        <taxon>Alphaproteobacteria</taxon>
        <taxon>Rhodobacterales</taxon>
        <taxon>Roseobacteraceae</taxon>
    </lineage>
</organism>
<dbReference type="Gene3D" id="2.40.160.10">
    <property type="entry name" value="Porin"/>
    <property type="match status" value="1"/>
</dbReference>
<gene>
    <name evidence="3" type="ORF">SAMN06265373_102290</name>
</gene>